<dbReference type="PANTHER" id="PTHR46558">
    <property type="entry name" value="TRACRIPTIONAL REGULATORY PROTEIN-RELATED-RELATED"/>
    <property type="match status" value="1"/>
</dbReference>
<dbReference type="SMART" id="SM00530">
    <property type="entry name" value="HTH_XRE"/>
    <property type="match status" value="1"/>
</dbReference>
<evidence type="ECO:0000256" key="3">
    <source>
        <dbReference type="SAM" id="Phobius"/>
    </source>
</evidence>
<protein>
    <submittedName>
        <fullName evidence="5">Transcriptional regulator, y4mF family</fullName>
    </submittedName>
</protein>
<name>A0A174C3B3_FLAPL</name>
<dbReference type="EMBL" id="CYZT01000040">
    <property type="protein sequence ID" value="CUO06206.1"/>
    <property type="molecule type" value="Genomic_DNA"/>
</dbReference>
<keyword evidence="3" id="KW-0472">Membrane</keyword>
<dbReference type="Pfam" id="PF01381">
    <property type="entry name" value="HTH_3"/>
    <property type="match status" value="1"/>
</dbReference>
<gene>
    <name evidence="5" type="ORF">ERS852411_00904</name>
</gene>
<dbReference type="PANTHER" id="PTHR46558:SF4">
    <property type="entry name" value="DNA-BIDING PHAGE PROTEIN"/>
    <property type="match status" value="1"/>
</dbReference>
<keyword evidence="3" id="KW-0812">Transmembrane</keyword>
<keyword evidence="3" id="KW-1133">Transmembrane helix</keyword>
<feature type="domain" description="HTH cro/C1-type" evidence="4">
    <location>
        <begin position="6"/>
        <end position="60"/>
    </location>
</feature>
<dbReference type="GO" id="GO:0003677">
    <property type="term" value="F:DNA binding"/>
    <property type="evidence" value="ECO:0007669"/>
    <property type="project" value="UniProtKB-KW"/>
</dbReference>
<dbReference type="InterPro" id="IPR010982">
    <property type="entry name" value="Lambda_DNA-bd_dom_sf"/>
</dbReference>
<feature type="compositionally biased region" description="Basic and acidic residues" evidence="2">
    <location>
        <begin position="8"/>
        <end position="21"/>
    </location>
</feature>
<evidence type="ECO:0000256" key="2">
    <source>
        <dbReference type="SAM" id="MobiDB-lite"/>
    </source>
</evidence>
<evidence type="ECO:0000313" key="5">
    <source>
        <dbReference type="EMBL" id="CUO06206.1"/>
    </source>
</evidence>
<accession>A0A174C3B3</accession>
<dbReference type="Proteomes" id="UP000095746">
    <property type="component" value="Unassembled WGS sequence"/>
</dbReference>
<dbReference type="PROSITE" id="PS50943">
    <property type="entry name" value="HTH_CROC1"/>
    <property type="match status" value="1"/>
</dbReference>
<dbReference type="RefSeq" id="WP_021629798.1">
    <property type="nucleotide sequence ID" value="NZ_JADMOW010000069.1"/>
</dbReference>
<evidence type="ECO:0000313" key="6">
    <source>
        <dbReference type="Proteomes" id="UP000095746"/>
    </source>
</evidence>
<evidence type="ECO:0000259" key="4">
    <source>
        <dbReference type="PROSITE" id="PS50943"/>
    </source>
</evidence>
<dbReference type="AlphaFoldDB" id="A0A174C3B3"/>
<dbReference type="SUPFAM" id="SSF47413">
    <property type="entry name" value="lambda repressor-like DNA-binding domains"/>
    <property type="match status" value="1"/>
</dbReference>
<dbReference type="CDD" id="cd00093">
    <property type="entry name" value="HTH_XRE"/>
    <property type="match status" value="1"/>
</dbReference>
<evidence type="ECO:0000256" key="1">
    <source>
        <dbReference type="ARBA" id="ARBA00023125"/>
    </source>
</evidence>
<organism evidence="5 6">
    <name type="scientific">Flavonifractor plautii</name>
    <name type="common">Fusobacterium plautii</name>
    <dbReference type="NCBI Taxonomy" id="292800"/>
    <lineage>
        <taxon>Bacteria</taxon>
        <taxon>Bacillati</taxon>
        <taxon>Bacillota</taxon>
        <taxon>Clostridia</taxon>
        <taxon>Eubacteriales</taxon>
        <taxon>Oscillospiraceae</taxon>
        <taxon>Flavonifractor</taxon>
    </lineage>
</organism>
<dbReference type="InterPro" id="IPR001387">
    <property type="entry name" value="Cro/C1-type_HTH"/>
</dbReference>
<reference evidence="5 6" key="1">
    <citation type="submission" date="2015-09" db="EMBL/GenBank/DDBJ databases">
        <authorList>
            <consortium name="Pathogen Informatics"/>
        </authorList>
    </citation>
    <scope>NUCLEOTIDE SEQUENCE [LARGE SCALE GENOMIC DNA]</scope>
    <source>
        <strain evidence="5 6">2789STDY5608854</strain>
    </source>
</reference>
<keyword evidence="1" id="KW-0238">DNA-binding</keyword>
<sequence length="605" mass="68555">MLGTAIRQAREEKGMSQERLAEELGVSRQAVSKWEIEQSVPTPRNLEGIEAALDLPAGTLAELLKEEEREPSSPKISKKCILLTSVVGVAVLVMAFSLGWFVSQQSSASHGGELSPGNGQVTMNFQSPQGAIDAAVTVPTQEDGTVLFDMPLSSPGEEERLARQLEYHQWPDHLELECSELADFDLDRLRPWGSPEEYLPEGWEVDSELQMEGNCTLALVRTEEPYDGPTCWFLGRGGGRDWNVLFRCNEEGLVWNQDDSWATFVGNVLGYPSFVVRCDGDEHAVFFSVIDQEPRIVFHITEHLEGMADLDLDGELEIVARPQGEAPRKSYQIYDRLPDGYCIYTLPEEIDELSVPEGYFFLFYEPDRAFGFSYEFGTKWYLDEYAPVYDRLSPGFLWRRDGVQDTRTQGGAIGGTTVTFMELRPDELIGWTPDGTPMPTPREQGALLLEELEALSGYRPERCYLWGGIESQQVAIDRDGDHRSFFYMSYDLPNYNSRWVLVDYSSFIPNINLQWQSEWAPWSPMRKDAVNLPGEWADMTEEQRALWWYRKSSYFDYGEVASIGPAQYEGVVKLTMADDSFLEVTLDEDGFLTSIYGPYPPGTIH</sequence>
<feature type="transmembrane region" description="Helical" evidence="3">
    <location>
        <begin position="80"/>
        <end position="102"/>
    </location>
</feature>
<dbReference type="Gene3D" id="1.10.260.40">
    <property type="entry name" value="lambda repressor-like DNA-binding domains"/>
    <property type="match status" value="1"/>
</dbReference>
<proteinExistence type="predicted"/>
<feature type="region of interest" description="Disordered" evidence="2">
    <location>
        <begin position="1"/>
        <end position="21"/>
    </location>
</feature>